<evidence type="ECO:0000313" key="8">
    <source>
        <dbReference type="Proteomes" id="UP000078551"/>
    </source>
</evidence>
<dbReference type="EMBL" id="CP013571">
    <property type="protein sequence ID" value="ANL87561.1"/>
    <property type="molecule type" value="Genomic_DNA"/>
</dbReference>
<dbReference type="InterPro" id="IPR036390">
    <property type="entry name" value="WH_DNA-bd_sf"/>
</dbReference>
<proteinExistence type="predicted"/>
<dbReference type="SUPFAM" id="SSF46785">
    <property type="entry name" value="Winged helix' DNA-binding domain"/>
    <property type="match status" value="1"/>
</dbReference>
<dbReference type="Pfam" id="PF07702">
    <property type="entry name" value="UTRA"/>
    <property type="match status" value="1"/>
</dbReference>
<dbReference type="InterPro" id="IPR010248">
    <property type="entry name" value="His_ut_repres"/>
</dbReference>
<evidence type="ECO:0000259" key="6">
    <source>
        <dbReference type="PROSITE" id="PS50949"/>
    </source>
</evidence>
<dbReference type="InterPro" id="IPR000524">
    <property type="entry name" value="Tscrpt_reg_HTH_GntR"/>
</dbReference>
<evidence type="ECO:0000256" key="3">
    <source>
        <dbReference type="ARBA" id="ARBA00023163"/>
    </source>
</evidence>
<dbReference type="PANTHER" id="PTHR44846:SF16">
    <property type="entry name" value="TRANSCRIPTIONAL REGULATOR PHNF-RELATED"/>
    <property type="match status" value="1"/>
</dbReference>
<keyword evidence="3" id="KW-0804">Transcription</keyword>
<evidence type="ECO:0000256" key="1">
    <source>
        <dbReference type="ARBA" id="ARBA00023015"/>
    </source>
</evidence>
<dbReference type="Gene3D" id="3.40.1410.10">
    <property type="entry name" value="Chorismate lyase-like"/>
    <property type="match status" value="1"/>
</dbReference>
<dbReference type="SUPFAM" id="SSF64288">
    <property type="entry name" value="Chorismate lyase-like"/>
    <property type="match status" value="1"/>
</dbReference>
<keyword evidence="2" id="KW-0238">DNA-binding</keyword>
<reference evidence="7 8" key="1">
    <citation type="submission" date="2015-11" db="EMBL/GenBank/DDBJ databases">
        <title>The limits of bacterial species coexistence and the symbiotic plasmid transference in sympatric Rhizobium populations.</title>
        <authorList>
            <person name="Perez-Carrascal O.M."/>
            <person name="VanInsberghe D."/>
            <person name="Juarez S."/>
            <person name="Polz M.F."/>
            <person name="Vinuesa P."/>
            <person name="Gonzalez V."/>
        </authorList>
    </citation>
    <scope>NUCLEOTIDE SEQUENCE [LARGE SCALE GENOMIC DNA]</scope>
    <source>
        <strain evidence="7 8">N771</strain>
        <plasmid evidence="7 8">pRphaN771c</plasmid>
    </source>
</reference>
<protein>
    <recommendedName>
        <fullName evidence="4">Histidine utilization repressor</fullName>
    </recommendedName>
</protein>
<keyword evidence="8" id="KW-1185">Reference proteome</keyword>
<evidence type="ECO:0000256" key="4">
    <source>
        <dbReference type="NCBIfam" id="TIGR02018"/>
    </source>
</evidence>
<dbReference type="PROSITE" id="PS50949">
    <property type="entry name" value="HTH_GNTR"/>
    <property type="match status" value="1"/>
</dbReference>
<accession>A0ABM6CH01</accession>
<dbReference type="Gene3D" id="1.10.10.10">
    <property type="entry name" value="Winged helix-like DNA-binding domain superfamily/Winged helix DNA-binding domain"/>
    <property type="match status" value="1"/>
</dbReference>
<evidence type="ECO:0000313" key="7">
    <source>
        <dbReference type="EMBL" id="ANL87561.1"/>
    </source>
</evidence>
<feature type="compositionally biased region" description="Polar residues" evidence="5">
    <location>
        <begin position="13"/>
        <end position="22"/>
    </location>
</feature>
<evidence type="ECO:0000256" key="5">
    <source>
        <dbReference type="SAM" id="MobiDB-lite"/>
    </source>
</evidence>
<name>A0ABM6CH01_9HYPH</name>
<keyword evidence="7" id="KW-0614">Plasmid</keyword>
<dbReference type="InterPro" id="IPR036388">
    <property type="entry name" value="WH-like_DNA-bd_sf"/>
</dbReference>
<dbReference type="PRINTS" id="PR00035">
    <property type="entry name" value="HTHGNTR"/>
</dbReference>
<organism evidence="7 8">
    <name type="scientific">Rhizobium phaseoli</name>
    <dbReference type="NCBI Taxonomy" id="396"/>
    <lineage>
        <taxon>Bacteria</taxon>
        <taxon>Pseudomonadati</taxon>
        <taxon>Pseudomonadota</taxon>
        <taxon>Alphaproteobacteria</taxon>
        <taxon>Hyphomicrobiales</taxon>
        <taxon>Rhizobiaceae</taxon>
        <taxon>Rhizobium/Agrobacterium group</taxon>
        <taxon>Rhizobium</taxon>
    </lineage>
</organism>
<sequence>MSGAFGLDRETNRNVAMNQSRDPTLHQRILGDIEGRIVSGEWPPGHRIPFEVDLATQYDVSRMTVNKVLTQLAKAGLIERRKKSGSFVTQPQAQSAVLEIHDIKAEVQSLNLPYSYAVSKKTSRKAKAEDSRRLELPLTSSVVEVVCIHNAGARPFCLEERLISLATVPEAADADFLTVAPGPWLLNQVPWSTAEHRIHAVSASAEVAAALDIARNTACLVVERRTWSGAGPVTHVRFTYPGDRHALVARFTPASQ</sequence>
<dbReference type="Proteomes" id="UP000078551">
    <property type="component" value="Plasmid pRphaN771c"/>
</dbReference>
<keyword evidence="1" id="KW-0805">Transcription regulation</keyword>
<dbReference type="CDD" id="cd07377">
    <property type="entry name" value="WHTH_GntR"/>
    <property type="match status" value="1"/>
</dbReference>
<feature type="domain" description="HTH gntR-type" evidence="6">
    <location>
        <begin position="23"/>
        <end position="91"/>
    </location>
</feature>
<dbReference type="InterPro" id="IPR050679">
    <property type="entry name" value="Bact_HTH_transcr_reg"/>
</dbReference>
<dbReference type="SMART" id="SM00866">
    <property type="entry name" value="UTRA"/>
    <property type="match status" value="1"/>
</dbReference>
<gene>
    <name evidence="7" type="ORF">AMC81_PC00086</name>
</gene>
<evidence type="ECO:0000256" key="2">
    <source>
        <dbReference type="ARBA" id="ARBA00023125"/>
    </source>
</evidence>
<feature type="region of interest" description="Disordered" evidence="5">
    <location>
        <begin position="1"/>
        <end position="23"/>
    </location>
</feature>
<dbReference type="PANTHER" id="PTHR44846">
    <property type="entry name" value="MANNOSYL-D-GLYCERATE TRANSPORT/METABOLISM SYSTEM REPRESSOR MNGR-RELATED"/>
    <property type="match status" value="1"/>
</dbReference>
<dbReference type="NCBIfam" id="TIGR02018">
    <property type="entry name" value="his_ut_repres"/>
    <property type="match status" value="1"/>
</dbReference>
<geneLocation type="plasmid" evidence="7 8">
    <name>pRphaN771c</name>
</geneLocation>
<dbReference type="Pfam" id="PF00392">
    <property type="entry name" value="GntR"/>
    <property type="match status" value="1"/>
</dbReference>
<dbReference type="SMART" id="SM00345">
    <property type="entry name" value="HTH_GNTR"/>
    <property type="match status" value="1"/>
</dbReference>
<dbReference type="InterPro" id="IPR028978">
    <property type="entry name" value="Chorismate_lyase_/UTRA_dom_sf"/>
</dbReference>
<dbReference type="InterPro" id="IPR011663">
    <property type="entry name" value="UTRA"/>
</dbReference>